<dbReference type="RefSeq" id="WP_013767943.1">
    <property type="nucleotide sequence ID" value="NC_015510.1"/>
</dbReference>
<evidence type="ECO:0000313" key="1">
    <source>
        <dbReference type="EMBL" id="AEE53414.1"/>
    </source>
</evidence>
<keyword evidence="2" id="KW-1185">Reference proteome</keyword>
<dbReference type="AlphaFoldDB" id="F4KTP0"/>
<dbReference type="STRING" id="760192.Halhy_5590"/>
<dbReference type="eggNOG" id="ENOG502Z9BG">
    <property type="taxonomic scope" value="Bacteria"/>
</dbReference>
<proteinExistence type="predicted"/>
<dbReference type="Proteomes" id="UP000008461">
    <property type="component" value="Chromosome"/>
</dbReference>
<reference evidence="1 2" key="1">
    <citation type="journal article" date="2011" name="Stand. Genomic Sci.">
        <title>Complete genome sequence of Haliscomenobacter hydrossis type strain (O).</title>
        <authorList>
            <consortium name="US DOE Joint Genome Institute (JGI-PGF)"/>
            <person name="Daligault H."/>
            <person name="Lapidus A."/>
            <person name="Zeytun A."/>
            <person name="Nolan M."/>
            <person name="Lucas S."/>
            <person name="Del Rio T.G."/>
            <person name="Tice H."/>
            <person name="Cheng J.F."/>
            <person name="Tapia R."/>
            <person name="Han C."/>
            <person name="Goodwin L."/>
            <person name="Pitluck S."/>
            <person name="Liolios K."/>
            <person name="Pagani I."/>
            <person name="Ivanova N."/>
            <person name="Huntemann M."/>
            <person name="Mavromatis K."/>
            <person name="Mikhailova N."/>
            <person name="Pati A."/>
            <person name="Chen A."/>
            <person name="Palaniappan K."/>
            <person name="Land M."/>
            <person name="Hauser L."/>
            <person name="Brambilla E.M."/>
            <person name="Rohde M."/>
            <person name="Verbarg S."/>
            <person name="Goker M."/>
            <person name="Bristow J."/>
            <person name="Eisen J.A."/>
            <person name="Markowitz V."/>
            <person name="Hugenholtz P."/>
            <person name="Kyrpides N.C."/>
            <person name="Klenk H.P."/>
            <person name="Woyke T."/>
        </authorList>
    </citation>
    <scope>NUCLEOTIDE SEQUENCE [LARGE SCALE GENOMIC DNA]</scope>
    <source>
        <strain evidence="2">ATCC 27775 / DSM 1100 / LMG 10767 / O</strain>
    </source>
</reference>
<dbReference type="EMBL" id="CP002691">
    <property type="protein sequence ID" value="AEE53414.1"/>
    <property type="molecule type" value="Genomic_DNA"/>
</dbReference>
<evidence type="ECO:0008006" key="3">
    <source>
        <dbReference type="Google" id="ProtNLM"/>
    </source>
</evidence>
<name>F4KTP0_HALH1</name>
<dbReference type="InterPro" id="IPR045444">
    <property type="entry name" value="DUF6503"/>
</dbReference>
<evidence type="ECO:0000313" key="2">
    <source>
        <dbReference type="Proteomes" id="UP000008461"/>
    </source>
</evidence>
<protein>
    <recommendedName>
        <fullName evidence="3">Deoxyribose-phosphate aldolase</fullName>
    </recommendedName>
</protein>
<dbReference type="HOGENOM" id="CLU_1114512_0_0_10"/>
<gene>
    <name evidence="1" type="ordered locus">Halhy_5590</name>
</gene>
<accession>F4KTP0</accession>
<dbReference type="PROSITE" id="PS51257">
    <property type="entry name" value="PROKAR_LIPOPROTEIN"/>
    <property type="match status" value="1"/>
</dbReference>
<dbReference type="OrthoDB" id="982433at2"/>
<organism evidence="1 2">
    <name type="scientific">Haliscomenobacter hydrossis (strain ATCC 27775 / DSM 1100 / LMG 10767 / O)</name>
    <dbReference type="NCBI Taxonomy" id="760192"/>
    <lineage>
        <taxon>Bacteria</taxon>
        <taxon>Pseudomonadati</taxon>
        <taxon>Bacteroidota</taxon>
        <taxon>Saprospiria</taxon>
        <taxon>Saprospirales</taxon>
        <taxon>Haliscomenobacteraceae</taxon>
        <taxon>Haliscomenobacter</taxon>
    </lineage>
</organism>
<reference key="2">
    <citation type="submission" date="2011-04" db="EMBL/GenBank/DDBJ databases">
        <title>Complete sequence of chromosome of Haliscomenobacter hydrossis DSM 1100.</title>
        <authorList>
            <consortium name="US DOE Joint Genome Institute (JGI-PGF)"/>
            <person name="Lucas S."/>
            <person name="Han J."/>
            <person name="Lapidus A."/>
            <person name="Bruce D."/>
            <person name="Goodwin L."/>
            <person name="Pitluck S."/>
            <person name="Peters L."/>
            <person name="Kyrpides N."/>
            <person name="Mavromatis K."/>
            <person name="Ivanova N."/>
            <person name="Ovchinnikova G."/>
            <person name="Pagani I."/>
            <person name="Daligault H."/>
            <person name="Detter J.C."/>
            <person name="Han C."/>
            <person name="Land M."/>
            <person name="Hauser L."/>
            <person name="Markowitz V."/>
            <person name="Cheng J.-F."/>
            <person name="Hugenholtz P."/>
            <person name="Woyke T."/>
            <person name="Wu D."/>
            <person name="Verbarg S."/>
            <person name="Frueling A."/>
            <person name="Brambilla E."/>
            <person name="Klenk H.-P."/>
            <person name="Eisen J.A."/>
        </authorList>
    </citation>
    <scope>NUCLEOTIDE SEQUENCE</scope>
    <source>
        <strain>DSM 1100</strain>
    </source>
</reference>
<sequence length="241" mass="27639">MLIRLFPFLCLLFIAQSCSGQKDADPKAAEIVRQCVEVHGGRNYRNFDVSFDFRAFKVQLQHKGGKFRYERSTKDTLGNTIVDILTNEGLTRSINGKAQTPEDKYRESVNALAYFALLPFKLTEPAVNLKYLGETSIDKQKYDKIEVSFDAEGGGKDYKDVYCYWINQQTHTMDYLSYATGGPRFRKATKRTTVGGIIFQDYDNYEIKDTTLSTQDYDRVFMEGKAVLLSKIEQTNYVSHK</sequence>
<dbReference type="KEGG" id="hhy:Halhy_5590"/>
<dbReference type="Pfam" id="PF20113">
    <property type="entry name" value="DUF6503"/>
    <property type="match status" value="1"/>
</dbReference>